<comment type="catalytic activity">
    <reaction evidence="7">
        <text>N-terminal N-formyl-L-methionyl-[peptide] + H2O = N-terminal L-methionyl-[peptide] + formate</text>
        <dbReference type="Rhea" id="RHEA:24420"/>
        <dbReference type="Rhea" id="RHEA-COMP:10639"/>
        <dbReference type="Rhea" id="RHEA-COMP:10640"/>
        <dbReference type="ChEBI" id="CHEBI:15377"/>
        <dbReference type="ChEBI" id="CHEBI:15740"/>
        <dbReference type="ChEBI" id="CHEBI:49298"/>
        <dbReference type="ChEBI" id="CHEBI:64731"/>
        <dbReference type="EC" id="3.5.1.88"/>
    </reaction>
</comment>
<dbReference type="FunFam" id="3.90.45.10:FF:000003">
    <property type="entry name" value="Peptide deformylase"/>
    <property type="match status" value="1"/>
</dbReference>
<evidence type="ECO:0000256" key="2">
    <source>
        <dbReference type="ARBA" id="ARBA00012175"/>
    </source>
</evidence>
<comment type="subcellular location">
    <subcellularLocation>
        <location evidence="7">Plastid</location>
        <location evidence="7">Chloroplast</location>
    </subcellularLocation>
</comment>
<dbReference type="Gene3D" id="3.30.450.70">
    <property type="match status" value="1"/>
</dbReference>
<dbReference type="CDD" id="cd14825">
    <property type="entry name" value="TRAPPC2_sedlin"/>
    <property type="match status" value="1"/>
</dbReference>
<keyword evidence="5 7" id="KW-0648">Protein biosynthesis</keyword>
<evidence type="ECO:0000313" key="9">
    <source>
        <dbReference type="Proteomes" id="UP000326396"/>
    </source>
</evidence>
<dbReference type="NCBIfam" id="NF001159">
    <property type="entry name" value="PRK00150.1-3"/>
    <property type="match status" value="1"/>
</dbReference>
<evidence type="ECO:0000256" key="1">
    <source>
        <dbReference type="ARBA" id="ARBA00010759"/>
    </source>
</evidence>
<comment type="similarity">
    <text evidence="1 7">Belongs to the polypeptide deformylase family.</text>
</comment>
<organism evidence="8 9">
    <name type="scientific">Mikania micrantha</name>
    <name type="common">bitter vine</name>
    <dbReference type="NCBI Taxonomy" id="192012"/>
    <lineage>
        <taxon>Eukaryota</taxon>
        <taxon>Viridiplantae</taxon>
        <taxon>Streptophyta</taxon>
        <taxon>Embryophyta</taxon>
        <taxon>Tracheophyta</taxon>
        <taxon>Spermatophyta</taxon>
        <taxon>Magnoliopsida</taxon>
        <taxon>eudicotyledons</taxon>
        <taxon>Gunneridae</taxon>
        <taxon>Pentapetalae</taxon>
        <taxon>asterids</taxon>
        <taxon>campanulids</taxon>
        <taxon>Asterales</taxon>
        <taxon>Asteraceae</taxon>
        <taxon>Asteroideae</taxon>
        <taxon>Heliantheae alliance</taxon>
        <taxon>Eupatorieae</taxon>
        <taxon>Mikania</taxon>
    </lineage>
</organism>
<dbReference type="NCBIfam" id="TIGR00079">
    <property type="entry name" value="pept_deformyl"/>
    <property type="match status" value="1"/>
</dbReference>
<dbReference type="PRINTS" id="PR01576">
    <property type="entry name" value="PDEFORMYLASE"/>
</dbReference>
<evidence type="ECO:0000256" key="3">
    <source>
        <dbReference type="ARBA" id="ARBA00022723"/>
    </source>
</evidence>
<keyword evidence="9" id="KW-1185">Reference proteome</keyword>
<evidence type="ECO:0000256" key="6">
    <source>
        <dbReference type="ARBA" id="ARBA00037114"/>
    </source>
</evidence>
<dbReference type="SUPFAM" id="SSF64356">
    <property type="entry name" value="SNARE-like"/>
    <property type="match status" value="1"/>
</dbReference>
<dbReference type="Proteomes" id="UP000326396">
    <property type="component" value="Linkage Group LG8"/>
</dbReference>
<dbReference type="InterPro" id="IPR036821">
    <property type="entry name" value="Peptide_deformylase_sf"/>
</dbReference>
<dbReference type="GO" id="GO:0006888">
    <property type="term" value="P:endoplasmic reticulum to Golgi vesicle-mediated transport"/>
    <property type="evidence" value="ECO:0007669"/>
    <property type="project" value="InterPro"/>
</dbReference>
<dbReference type="InterPro" id="IPR023635">
    <property type="entry name" value="Peptide_deformylase"/>
</dbReference>
<evidence type="ECO:0000256" key="7">
    <source>
        <dbReference type="RuleBase" id="RU362111"/>
    </source>
</evidence>
<keyword evidence="7" id="KW-0934">Plastid</keyword>
<gene>
    <name evidence="8" type="ORF">E3N88_39547</name>
</gene>
<dbReference type="Pfam" id="PF04628">
    <property type="entry name" value="Sedlin_N"/>
    <property type="match status" value="1"/>
</dbReference>
<comment type="caution">
    <text evidence="8">The sequence shown here is derived from an EMBL/GenBank/DDBJ whole genome shotgun (WGS) entry which is preliminary data.</text>
</comment>
<evidence type="ECO:0000313" key="8">
    <source>
        <dbReference type="EMBL" id="KAD2806170.1"/>
    </source>
</evidence>
<name>A0A5N6LXC5_9ASTR</name>
<dbReference type="GO" id="GO:0046872">
    <property type="term" value="F:metal ion binding"/>
    <property type="evidence" value="ECO:0007669"/>
    <property type="project" value="UniProtKB-KW"/>
</dbReference>
<comment type="function">
    <text evidence="6 7">Removes the formyl group from the N-terminal Met of newly synthesized proteins.</text>
</comment>
<dbReference type="CDD" id="cd00487">
    <property type="entry name" value="Pep_deformylase"/>
    <property type="match status" value="1"/>
</dbReference>
<dbReference type="HAMAP" id="MF_00163">
    <property type="entry name" value="Pep_deformylase"/>
    <property type="match status" value="1"/>
</dbReference>
<dbReference type="EMBL" id="SZYD01000018">
    <property type="protein sequence ID" value="KAD2806170.1"/>
    <property type="molecule type" value="Genomic_DNA"/>
</dbReference>
<proteinExistence type="inferred from homology"/>
<dbReference type="GO" id="GO:0009507">
    <property type="term" value="C:chloroplast"/>
    <property type="evidence" value="ECO:0007669"/>
    <property type="project" value="UniProtKB-SubCell"/>
</dbReference>
<evidence type="ECO:0000256" key="4">
    <source>
        <dbReference type="ARBA" id="ARBA00022801"/>
    </source>
</evidence>
<dbReference type="PANTHER" id="PTHR10458">
    <property type="entry name" value="PEPTIDE DEFORMYLASE"/>
    <property type="match status" value="1"/>
</dbReference>
<dbReference type="OrthoDB" id="276063at2759"/>
<accession>A0A5N6LXC5</accession>
<dbReference type="GO" id="GO:0006412">
    <property type="term" value="P:translation"/>
    <property type="evidence" value="ECO:0007669"/>
    <property type="project" value="UniProtKB-KW"/>
</dbReference>
<reference evidence="8 9" key="1">
    <citation type="submission" date="2019-05" db="EMBL/GenBank/DDBJ databases">
        <title>Mikania micrantha, genome provides insights into the molecular mechanism of rapid growth.</title>
        <authorList>
            <person name="Liu B."/>
        </authorList>
    </citation>
    <scope>NUCLEOTIDE SEQUENCE [LARGE SCALE GENOMIC DNA]</scope>
    <source>
        <strain evidence="8">NLD-2019</strain>
        <tissue evidence="8">Leaf</tissue>
    </source>
</reference>
<keyword evidence="3 7" id="KW-0479">Metal-binding</keyword>
<keyword evidence="7" id="KW-0150">Chloroplast</keyword>
<dbReference type="PANTHER" id="PTHR10458:SF17">
    <property type="entry name" value="PEPTIDE DEFORMYLASE"/>
    <property type="match status" value="1"/>
</dbReference>
<dbReference type="InterPro" id="IPR006722">
    <property type="entry name" value="Sedlin"/>
</dbReference>
<keyword evidence="7" id="KW-0809">Transit peptide</keyword>
<dbReference type="GO" id="GO:0005739">
    <property type="term" value="C:mitochondrion"/>
    <property type="evidence" value="ECO:0007669"/>
    <property type="project" value="TreeGrafter"/>
</dbReference>
<keyword evidence="4 7" id="KW-0378">Hydrolase</keyword>
<dbReference type="AlphaFoldDB" id="A0A5N6LXC5"/>
<sequence>MGVIRRISQCFPSRPFAGEYVKAGKITPFHHYKTPIILSQYKPILNPRSSQYNPVINVHFSSSSVRAPANWLSGLGKKKKITDLPSILQAGDPVLHEPAREVSIEEIGSDRIQKIIDDMVQVMRRRPGVGLAAPQIGIPLKIIVLEDTKEYIAHAPEEENKAQDRRPFDILVILNPILKKKSNKSALFFEGCLSVDGYRAMVERFLEVEVNGLGRDGKPIKVDACGWQARILQHECDHLDGTLYVDKMVKRTFRTVENLDLPLVNGCPKQGGIEGKASCAPVYNRRSTSSSEISDQITTNDIPIYEAEVGSAPKKEEAAHQHQFILHAALDVVQDIAWTTSAMFLKSIDRFNDLVVSVYVTAGHILLVYKVFDGYA</sequence>
<evidence type="ECO:0000256" key="5">
    <source>
        <dbReference type="ARBA" id="ARBA00022917"/>
    </source>
</evidence>
<protein>
    <recommendedName>
        <fullName evidence="2 7">Peptide deformylase</fullName>
        <ecNumber evidence="2 7">3.5.1.88</ecNumber>
    </recommendedName>
</protein>
<dbReference type="GO" id="GO:0042586">
    <property type="term" value="F:peptide deformylase activity"/>
    <property type="evidence" value="ECO:0007669"/>
    <property type="project" value="UniProtKB-EC"/>
</dbReference>
<dbReference type="SUPFAM" id="SSF56420">
    <property type="entry name" value="Peptide deformylase"/>
    <property type="match status" value="1"/>
</dbReference>
<dbReference type="Pfam" id="PF01327">
    <property type="entry name" value="Pep_deformylase"/>
    <property type="match status" value="1"/>
</dbReference>
<dbReference type="Gene3D" id="3.90.45.10">
    <property type="entry name" value="Peptide deformylase"/>
    <property type="match status" value="1"/>
</dbReference>
<dbReference type="InterPro" id="IPR011012">
    <property type="entry name" value="Longin-like_dom_sf"/>
</dbReference>
<dbReference type="EC" id="3.5.1.88" evidence="2 7"/>